<dbReference type="Proteomes" id="UP001523219">
    <property type="component" value="Unassembled WGS sequence"/>
</dbReference>
<name>A0ABT0ZA09_9ACTN</name>
<dbReference type="Gene3D" id="3.40.50.10380">
    <property type="entry name" value="Malic enzyme, N-terminal domain"/>
    <property type="match status" value="1"/>
</dbReference>
<dbReference type="Gene3D" id="3.40.50.720">
    <property type="entry name" value="NAD(P)-binding Rossmann-like Domain"/>
    <property type="match status" value="1"/>
</dbReference>
<dbReference type="PRINTS" id="PR00072">
    <property type="entry name" value="MALOXRDTASE"/>
</dbReference>
<dbReference type="InterPro" id="IPR037062">
    <property type="entry name" value="Malic_N_dom_sf"/>
</dbReference>
<evidence type="ECO:0000256" key="2">
    <source>
        <dbReference type="ARBA" id="ARBA00008785"/>
    </source>
</evidence>
<evidence type="ECO:0000313" key="8">
    <source>
        <dbReference type="EMBL" id="MCN9240593.1"/>
    </source>
</evidence>
<dbReference type="SUPFAM" id="SSF53223">
    <property type="entry name" value="Aminoacid dehydrogenase-like, N-terminal domain"/>
    <property type="match status" value="1"/>
</dbReference>
<sequence length="559" mass="60329">MSSQSTSPQQAQGLCVLDDPTRNRGVAYTREQRRELGITGRLPAAVLSLDQQAERAYRQLREQPSDLAKNVYLGELHDRDETLYYKVLIDHLTELLPVVYDPTVGEAIERYSHEYRRPRGLFLSIDDPQEVEEAFTGLGLGPDDVDLIVVTDAEEILGIGDWGVGGIEISVGKLAVYTAAAGVDPSRVIPVALDVGTDNETLLNDPLYLGNRHSRRRGTEYDTFIRTYLETASRLFPHALLHFEDFGPVNARRILDTYKDATRIFNDDLQGTGAITIAAVLSALRVTGVPMREQRVVVFGAGTAGVGIADQLRDAMVRDGASREEATGRIWLIDKQGLLTDDMSGLRDYQKPYARPAAEVSDWSGDPHRAPSLPETVRGARPTLLIGTSTVHGAFTREVVEAMGEAVERPIVLPLSNPTEHIEAMPADIIAWSRGKALVAAGIPVEPVEYKGVTHVIGQANNALLYPGLGLGTIVSRARRVTDGMLLAAAEAVARQVDVSEPGASLLPPVGDLRASSATVAVAVIEAARADGVSAADIADPVQAVQSAMWQPTYPDGAL</sequence>
<dbReference type="InterPro" id="IPR012302">
    <property type="entry name" value="Malic_NAD-bd"/>
</dbReference>
<dbReference type="NCBIfam" id="NF010052">
    <property type="entry name" value="PRK13529.1"/>
    <property type="match status" value="1"/>
</dbReference>
<keyword evidence="4" id="KW-0520">NAD</keyword>
<evidence type="ECO:0000256" key="4">
    <source>
        <dbReference type="ARBA" id="ARBA00023027"/>
    </source>
</evidence>
<dbReference type="EMBL" id="JAMWMR010000004">
    <property type="protein sequence ID" value="MCN9240593.1"/>
    <property type="molecule type" value="Genomic_DNA"/>
</dbReference>
<dbReference type="InterPro" id="IPR001891">
    <property type="entry name" value="Malic_OxRdtase"/>
</dbReference>
<dbReference type="SMART" id="SM01274">
    <property type="entry name" value="malic"/>
    <property type="match status" value="1"/>
</dbReference>
<organism evidence="8 9">
    <name type="scientific">Streptomyces macrolidinus</name>
    <dbReference type="NCBI Taxonomy" id="2952607"/>
    <lineage>
        <taxon>Bacteria</taxon>
        <taxon>Bacillati</taxon>
        <taxon>Actinomycetota</taxon>
        <taxon>Actinomycetes</taxon>
        <taxon>Kitasatosporales</taxon>
        <taxon>Streptomycetaceae</taxon>
        <taxon>Streptomyces</taxon>
    </lineage>
</organism>
<dbReference type="PROSITE" id="PS00331">
    <property type="entry name" value="MALIC_ENZYMES"/>
    <property type="match status" value="1"/>
</dbReference>
<evidence type="ECO:0000259" key="6">
    <source>
        <dbReference type="SMART" id="SM00919"/>
    </source>
</evidence>
<keyword evidence="3 5" id="KW-0479">Metal-binding</keyword>
<dbReference type="PANTHER" id="PTHR23406:SF34">
    <property type="entry name" value="NAD-DEPENDENT MALIC ENZYME, MITOCHONDRIAL"/>
    <property type="match status" value="1"/>
</dbReference>
<dbReference type="SMART" id="SM00919">
    <property type="entry name" value="Malic_M"/>
    <property type="match status" value="1"/>
</dbReference>
<dbReference type="Pfam" id="PF00390">
    <property type="entry name" value="malic"/>
    <property type="match status" value="1"/>
</dbReference>
<evidence type="ECO:0000256" key="1">
    <source>
        <dbReference type="ARBA" id="ARBA00001936"/>
    </source>
</evidence>
<keyword evidence="9" id="KW-1185">Reference proteome</keyword>
<evidence type="ECO:0000256" key="3">
    <source>
        <dbReference type="ARBA" id="ARBA00022723"/>
    </source>
</evidence>
<dbReference type="InterPro" id="IPR036291">
    <property type="entry name" value="NAD(P)-bd_dom_sf"/>
</dbReference>
<dbReference type="CDD" id="cd05312">
    <property type="entry name" value="NAD_bind_1_malic_enz"/>
    <property type="match status" value="1"/>
</dbReference>
<evidence type="ECO:0000313" key="9">
    <source>
        <dbReference type="Proteomes" id="UP001523219"/>
    </source>
</evidence>
<dbReference type="Pfam" id="PF03949">
    <property type="entry name" value="Malic_M"/>
    <property type="match status" value="1"/>
</dbReference>
<evidence type="ECO:0000256" key="5">
    <source>
        <dbReference type="RuleBase" id="RU003427"/>
    </source>
</evidence>
<dbReference type="PANTHER" id="PTHR23406">
    <property type="entry name" value="MALIC ENZYME-RELATED"/>
    <property type="match status" value="1"/>
</dbReference>
<feature type="domain" description="Malic enzyme N-terminal" evidence="7">
    <location>
        <begin position="77"/>
        <end position="259"/>
    </location>
</feature>
<dbReference type="InterPro" id="IPR046346">
    <property type="entry name" value="Aminoacid_DH-like_N_sf"/>
</dbReference>
<accession>A0ABT0ZA09</accession>
<dbReference type="InterPro" id="IPR015884">
    <property type="entry name" value="Malic_enzyme_CS"/>
</dbReference>
<dbReference type="InterPro" id="IPR012301">
    <property type="entry name" value="Malic_N_dom"/>
</dbReference>
<dbReference type="RefSeq" id="WP_252423116.1">
    <property type="nucleotide sequence ID" value="NZ_JAMWMR010000004.1"/>
</dbReference>
<feature type="domain" description="Malic enzyme NAD-binding" evidence="6">
    <location>
        <begin position="269"/>
        <end position="529"/>
    </location>
</feature>
<comment type="cofactor">
    <cofactor evidence="1">
        <name>Mn(2+)</name>
        <dbReference type="ChEBI" id="CHEBI:29035"/>
    </cofactor>
</comment>
<comment type="caution">
    <text evidence="8">The sequence shown here is derived from an EMBL/GenBank/DDBJ whole genome shotgun (WGS) entry which is preliminary data.</text>
</comment>
<dbReference type="PIRSF" id="PIRSF000106">
    <property type="entry name" value="ME"/>
    <property type="match status" value="1"/>
</dbReference>
<comment type="similarity">
    <text evidence="2 5">Belongs to the malic enzymes family.</text>
</comment>
<dbReference type="SUPFAM" id="SSF51735">
    <property type="entry name" value="NAD(P)-binding Rossmann-fold domains"/>
    <property type="match status" value="1"/>
</dbReference>
<evidence type="ECO:0000259" key="7">
    <source>
        <dbReference type="SMART" id="SM01274"/>
    </source>
</evidence>
<protein>
    <submittedName>
        <fullName evidence="8">NAD-dependent malic enzyme</fullName>
    </submittedName>
</protein>
<reference evidence="8 9" key="1">
    <citation type="submission" date="2022-05" db="EMBL/GenBank/DDBJ databases">
        <title>Streptomyces sp. nov. RY43-2 isolated from soil of a peat swamp forest.</title>
        <authorList>
            <person name="Kanchanasin P."/>
            <person name="Tanasupawat S."/>
            <person name="Phongsopitanun W."/>
        </authorList>
    </citation>
    <scope>NUCLEOTIDE SEQUENCE [LARGE SCALE GENOMIC DNA]</scope>
    <source>
        <strain evidence="8 9">RY43-2</strain>
    </source>
</reference>
<gene>
    <name evidence="8" type="ORF">NGF19_07255</name>
</gene>
<proteinExistence type="inferred from homology"/>